<keyword evidence="1" id="KW-0929">Antimicrobial</keyword>
<keyword evidence="2" id="KW-0081">Bacteriolytic enzyme</keyword>
<dbReference type="Gene3D" id="1.10.530.10">
    <property type="match status" value="1"/>
</dbReference>
<dbReference type="GO" id="GO:0031640">
    <property type="term" value="P:killing of cells of another organism"/>
    <property type="evidence" value="ECO:0007669"/>
    <property type="project" value="UniProtKB-KW"/>
</dbReference>
<dbReference type="PROSITE" id="PS51782">
    <property type="entry name" value="LYSM"/>
    <property type="match status" value="2"/>
</dbReference>
<dbReference type="AlphaFoldDB" id="A0A921SUA0"/>
<sequence>MKFRYLVTLLFLILALAPLSAQRKNKIYLDYIEQYKSIAIKHQKQYGIPASITLAQGLLESGAGRSELARKSNNHFGIKCHSDWKGKRVYHDDDRKDDCFRKYDSPEESFDDHAKFLKRPRYASLFELKVTDYRGWAKGLKQCGYATDRSYANKLIQTIELYELYQYDRPKFKPIRVQDLPPVEVENPHPVYRSWGLLYIEARNGDTFESIAQEFGFSAKKLAGYNEVPRDYPLENGDIVYLEKKKKKAEKGYDYTVVRSGDSMHSIAQRYGIRLKNLYKMNKLPDDYIPSVGDRLKLR</sequence>
<dbReference type="SUPFAM" id="SSF54106">
    <property type="entry name" value="LysM domain"/>
    <property type="match status" value="1"/>
</dbReference>
<reference evidence="6" key="1">
    <citation type="journal article" date="2021" name="PeerJ">
        <title>Extensive microbial diversity within the chicken gut microbiome revealed by metagenomics and culture.</title>
        <authorList>
            <person name="Gilroy R."/>
            <person name="Ravi A."/>
            <person name="Getino M."/>
            <person name="Pursley I."/>
            <person name="Horton D.L."/>
            <person name="Alikhan N.F."/>
            <person name="Baker D."/>
            <person name="Gharbi K."/>
            <person name="Hall N."/>
            <person name="Watson M."/>
            <person name="Adriaenssens E.M."/>
            <person name="Foster-Nyarko E."/>
            <person name="Jarju S."/>
            <person name="Secka A."/>
            <person name="Antonio M."/>
            <person name="Oren A."/>
            <person name="Chaudhuri R.R."/>
            <person name="La Ragione R."/>
            <person name="Hildebrand F."/>
            <person name="Pallen M.J."/>
        </authorList>
    </citation>
    <scope>NUCLEOTIDE SEQUENCE</scope>
    <source>
        <strain evidence="6">CHK121-7720</strain>
    </source>
</reference>
<dbReference type="RefSeq" id="WP_273305185.1">
    <property type="nucleotide sequence ID" value="NZ_DYUD01000007.1"/>
</dbReference>
<evidence type="ECO:0000313" key="6">
    <source>
        <dbReference type="EMBL" id="HJG88044.1"/>
    </source>
</evidence>
<dbReference type="GO" id="GO:0004040">
    <property type="term" value="F:amidase activity"/>
    <property type="evidence" value="ECO:0007669"/>
    <property type="project" value="InterPro"/>
</dbReference>
<dbReference type="Pfam" id="PF01832">
    <property type="entry name" value="Glucosaminidase"/>
    <property type="match status" value="1"/>
</dbReference>
<dbReference type="InterPro" id="IPR018392">
    <property type="entry name" value="LysM"/>
</dbReference>
<protein>
    <recommendedName>
        <fullName evidence="4">Peptidoglycan hydrolase</fullName>
    </recommendedName>
</protein>
<dbReference type="SMART" id="SM00257">
    <property type="entry name" value="LysM"/>
    <property type="match status" value="2"/>
</dbReference>
<dbReference type="PANTHER" id="PTHR33308:SF9">
    <property type="entry name" value="PEPTIDOGLYCAN HYDROLASE FLGJ"/>
    <property type="match status" value="1"/>
</dbReference>
<evidence type="ECO:0000256" key="4">
    <source>
        <dbReference type="ARBA" id="ARBA00032108"/>
    </source>
</evidence>
<comment type="caution">
    <text evidence="6">The sequence shown here is derived from an EMBL/GenBank/DDBJ whole genome shotgun (WGS) entry which is preliminary data.</text>
</comment>
<proteinExistence type="predicted"/>
<dbReference type="PANTHER" id="PTHR33308">
    <property type="entry name" value="PEPTIDOGLYCAN HYDROLASE FLGJ"/>
    <property type="match status" value="1"/>
</dbReference>
<evidence type="ECO:0000256" key="3">
    <source>
        <dbReference type="ARBA" id="ARBA00022801"/>
    </source>
</evidence>
<feature type="domain" description="LysM" evidence="5">
    <location>
        <begin position="198"/>
        <end position="242"/>
    </location>
</feature>
<evidence type="ECO:0000259" key="5">
    <source>
        <dbReference type="PROSITE" id="PS51782"/>
    </source>
</evidence>
<dbReference type="GO" id="GO:0042742">
    <property type="term" value="P:defense response to bacterium"/>
    <property type="evidence" value="ECO:0007669"/>
    <property type="project" value="UniProtKB-KW"/>
</dbReference>
<dbReference type="InterPro" id="IPR051056">
    <property type="entry name" value="Glycosyl_Hydrolase_73"/>
</dbReference>
<dbReference type="Proteomes" id="UP000757103">
    <property type="component" value="Unassembled WGS sequence"/>
</dbReference>
<dbReference type="EMBL" id="DYUD01000007">
    <property type="protein sequence ID" value="HJG88044.1"/>
    <property type="molecule type" value="Genomic_DNA"/>
</dbReference>
<dbReference type="InterPro" id="IPR036779">
    <property type="entry name" value="LysM_dom_sf"/>
</dbReference>
<dbReference type="InterPro" id="IPR002901">
    <property type="entry name" value="MGlyc_endo_b_GlcNAc-like_dom"/>
</dbReference>
<evidence type="ECO:0000256" key="1">
    <source>
        <dbReference type="ARBA" id="ARBA00022529"/>
    </source>
</evidence>
<dbReference type="Pfam" id="PF01476">
    <property type="entry name" value="LysM"/>
    <property type="match status" value="2"/>
</dbReference>
<dbReference type="SMART" id="SM00047">
    <property type="entry name" value="LYZ2"/>
    <property type="match status" value="1"/>
</dbReference>
<evidence type="ECO:0000256" key="2">
    <source>
        <dbReference type="ARBA" id="ARBA00022638"/>
    </source>
</evidence>
<feature type="domain" description="LysM" evidence="5">
    <location>
        <begin position="254"/>
        <end position="298"/>
    </location>
</feature>
<evidence type="ECO:0000313" key="7">
    <source>
        <dbReference type="Proteomes" id="UP000757103"/>
    </source>
</evidence>
<organism evidence="6 7">
    <name type="scientific">Barnesiella viscericola</name>
    <dbReference type="NCBI Taxonomy" id="397865"/>
    <lineage>
        <taxon>Bacteria</taxon>
        <taxon>Pseudomonadati</taxon>
        <taxon>Bacteroidota</taxon>
        <taxon>Bacteroidia</taxon>
        <taxon>Bacteroidales</taxon>
        <taxon>Barnesiellaceae</taxon>
        <taxon>Barnesiella</taxon>
    </lineage>
</organism>
<dbReference type="CDD" id="cd00118">
    <property type="entry name" value="LysM"/>
    <property type="match status" value="1"/>
</dbReference>
<gene>
    <name evidence="6" type="ORF">K8U91_01015</name>
</gene>
<reference evidence="6" key="2">
    <citation type="submission" date="2021-09" db="EMBL/GenBank/DDBJ databases">
        <authorList>
            <person name="Gilroy R."/>
        </authorList>
    </citation>
    <scope>NUCLEOTIDE SEQUENCE</scope>
    <source>
        <strain evidence="6">CHK121-7720</strain>
    </source>
</reference>
<keyword evidence="3" id="KW-0378">Hydrolase</keyword>
<name>A0A921SUA0_9BACT</name>
<accession>A0A921SUA0</accession>
<dbReference type="Gene3D" id="3.10.350.10">
    <property type="entry name" value="LysM domain"/>
    <property type="match status" value="1"/>
</dbReference>